<proteinExistence type="predicted"/>
<evidence type="ECO:0000313" key="3">
    <source>
        <dbReference type="Proteomes" id="UP001310290"/>
    </source>
</evidence>
<reference evidence="2" key="1">
    <citation type="submission" date="2023-04" db="EMBL/GenBank/DDBJ databases">
        <title>Genomic diversity of scab-causing Streptomyces spp. in the province of Quebec, Canada.</title>
        <authorList>
            <person name="Biessy A."/>
            <person name="Cadieux M."/>
            <person name="Ciotola M."/>
            <person name="Filion M."/>
        </authorList>
    </citation>
    <scope>NUCLEOTIDE SEQUENCE</scope>
    <source>
        <strain evidence="2">B21-115</strain>
    </source>
</reference>
<dbReference type="Proteomes" id="UP001310290">
    <property type="component" value="Unassembled WGS sequence"/>
</dbReference>
<evidence type="ECO:0000313" key="2">
    <source>
        <dbReference type="EMBL" id="MEH0637300.1"/>
    </source>
</evidence>
<organism evidence="2 3">
    <name type="scientific">Streptomyces bottropensis</name>
    <dbReference type="NCBI Taxonomy" id="42235"/>
    <lineage>
        <taxon>Bacteria</taxon>
        <taxon>Bacillati</taxon>
        <taxon>Actinomycetota</taxon>
        <taxon>Actinomycetes</taxon>
        <taxon>Kitasatosporales</taxon>
        <taxon>Streptomycetaceae</taxon>
        <taxon>Streptomyces</taxon>
    </lineage>
</organism>
<name>A0ABU8AUB6_9ACTN</name>
<keyword evidence="3" id="KW-1185">Reference proteome</keyword>
<gene>
    <name evidence="2" type="ORF">QBA35_28915</name>
</gene>
<dbReference type="EMBL" id="JARULZ010000002">
    <property type="protein sequence ID" value="MEH0637300.1"/>
    <property type="molecule type" value="Genomic_DNA"/>
</dbReference>
<accession>A0ABU8AUB6</accession>
<dbReference type="RefSeq" id="WP_334660276.1">
    <property type="nucleotide sequence ID" value="NZ_JARULZ010000002.1"/>
</dbReference>
<feature type="coiled-coil region" evidence="1">
    <location>
        <begin position="7"/>
        <end position="34"/>
    </location>
</feature>
<keyword evidence="1" id="KW-0175">Coiled coil</keyword>
<evidence type="ECO:0000256" key="1">
    <source>
        <dbReference type="SAM" id="Coils"/>
    </source>
</evidence>
<protein>
    <submittedName>
        <fullName evidence="2">Uncharacterized protein</fullName>
    </submittedName>
</protein>
<sequence length="208" mass="21946">MVSQQDIEEAEAAVEEYERKLDVAEQHHHQAGGERAWTELKAARFDAYGARDRVRQLKAAWAVEQAGAARRAAAEDAFPDRARKVMAKRLAADRDAAVAAIVAAEKAAVELLTRVGAYSETVRASAADLYGRGLDGAHGQDLGATVGGVVHLGGEVWRPADAASLLAAVARSAVAAQDARHPVAKWRPLAGLADQAAQDALRAKAAGR</sequence>
<comment type="caution">
    <text evidence="2">The sequence shown here is derived from an EMBL/GenBank/DDBJ whole genome shotgun (WGS) entry which is preliminary data.</text>
</comment>